<comment type="similarity">
    <text evidence="14 16">In the N-terminal section; belongs to the carbohydrate kinase PfkB family.</text>
</comment>
<feature type="region of interest" description="Ribokinase" evidence="16">
    <location>
        <begin position="1"/>
        <end position="359"/>
    </location>
</feature>
<evidence type="ECO:0000256" key="15">
    <source>
        <dbReference type="ARBA" id="ARBA00061122"/>
    </source>
</evidence>
<dbReference type="FunFam" id="3.40.1190.20:FF:000002">
    <property type="entry name" value="Bifunctional protein HldE"/>
    <property type="match status" value="1"/>
</dbReference>
<keyword evidence="20" id="KW-1185">Reference proteome</keyword>
<organism evidence="19 20">
    <name type="scientific">Alkalilimnicola ehrlichii</name>
    <dbReference type="NCBI Taxonomy" id="351052"/>
    <lineage>
        <taxon>Bacteria</taxon>
        <taxon>Pseudomonadati</taxon>
        <taxon>Pseudomonadota</taxon>
        <taxon>Gammaproteobacteria</taxon>
        <taxon>Chromatiales</taxon>
        <taxon>Ectothiorhodospiraceae</taxon>
        <taxon>Alkalilimnicola</taxon>
    </lineage>
</organism>
<comment type="pathway">
    <text evidence="3">Bacterial outer membrane biogenesis; LPS core biosynthesis.</text>
</comment>
<dbReference type="Pfam" id="PF00294">
    <property type="entry name" value="PfkB"/>
    <property type="match status" value="1"/>
</dbReference>
<comment type="subunit">
    <text evidence="4 16">Homodimer.</text>
</comment>
<dbReference type="GO" id="GO:0009244">
    <property type="term" value="P:lipopolysaccharide core region biosynthetic process"/>
    <property type="evidence" value="ECO:0007669"/>
    <property type="project" value="UniProtKB-UniPathway"/>
</dbReference>
<dbReference type="InterPro" id="IPR029056">
    <property type="entry name" value="Ribokinase-like"/>
</dbReference>
<dbReference type="Pfam" id="PF01467">
    <property type="entry name" value="CTP_transf_like"/>
    <property type="match status" value="1"/>
</dbReference>
<dbReference type="UniPathway" id="UPA00958"/>
<dbReference type="InterPro" id="IPR002173">
    <property type="entry name" value="Carboh/pur_kinase_PfkB_CS"/>
</dbReference>
<sequence length="516" mass="55503">MRSSKRPYGAIPTNTCGRTGALRHARIRATPTLITTGGRSNTVLTIPDFSNVRLLVAGDVMLDRYWYGNTGRISPEAPVPVVAIRSTDNRPGGAANVALGLAALGAQTHLLGKAGQDEAGEVLERLLESSGIRCTLERSAQRPTITKLRVISHQQQMIRLDFEAEVAAEAALSLDRFQTLLADVDAVILSDYAKGALQNIPELIAAARAAGKPVLIDPKQQDFSVYRGATLITPNRHEFERAVGLCHSQEELVEKGRQLLQSMEWEALLLTRGEEGMTLLQQNAEPLHIPAQAHEVFDVTGAGDTVIAVLAASIAARCGMREAAALANLAAGVVVGKLGTATVSLAELEQAASLPRPHSSTQGVVTEHALVQQLQTSRRRGERIVMTNGCFDLLHPGHVAYLEEARRLGDRLIVAVNDDASVARLKGPERPINTLDHRMAVLAGLASVDWVVPFSEDTPERLIDALAPDVLVKGGDYRIEEIAGHKGVLARGGEVKILPYLEAHSTTGIIHTIREK</sequence>
<dbReference type="NCBIfam" id="TIGR02199">
    <property type="entry name" value="rfaE_dom_II"/>
    <property type="match status" value="1"/>
</dbReference>
<dbReference type="Proteomes" id="UP000256763">
    <property type="component" value="Unassembled WGS sequence"/>
</dbReference>
<dbReference type="AlphaFoldDB" id="A0A3E0WZV3"/>
<keyword evidence="10 16" id="KW-0511">Multifunctional enzyme</keyword>
<evidence type="ECO:0000256" key="2">
    <source>
        <dbReference type="ARBA" id="ARBA00003753"/>
    </source>
</evidence>
<evidence type="ECO:0000259" key="18">
    <source>
        <dbReference type="Pfam" id="PF01467"/>
    </source>
</evidence>
<evidence type="ECO:0000256" key="7">
    <source>
        <dbReference type="ARBA" id="ARBA00022741"/>
    </source>
</evidence>
<evidence type="ECO:0000256" key="5">
    <source>
        <dbReference type="ARBA" id="ARBA00022679"/>
    </source>
</evidence>
<feature type="region of interest" description="Cytidylyltransferase" evidence="16">
    <location>
        <begin position="386"/>
        <end position="516"/>
    </location>
</feature>
<evidence type="ECO:0000256" key="1">
    <source>
        <dbReference type="ARBA" id="ARBA00002319"/>
    </source>
</evidence>
<comment type="similarity">
    <text evidence="15 16">In the C-terminal section; belongs to the cytidylyltransferase family.</text>
</comment>
<keyword evidence="9 16" id="KW-0067">ATP-binding</keyword>
<dbReference type="EC" id="2.7.7.70" evidence="16"/>
<keyword evidence="5 16" id="KW-0808">Transferase</keyword>
<dbReference type="GO" id="GO:0033786">
    <property type="term" value="F:heptose-1-phosphate adenylyltransferase activity"/>
    <property type="evidence" value="ECO:0007669"/>
    <property type="project" value="UniProtKB-UniRule"/>
</dbReference>
<feature type="domain" description="Cytidyltransferase-like" evidence="18">
    <location>
        <begin position="386"/>
        <end position="510"/>
    </location>
</feature>
<evidence type="ECO:0000256" key="14">
    <source>
        <dbReference type="ARBA" id="ARBA00060955"/>
    </source>
</evidence>
<evidence type="ECO:0000256" key="13">
    <source>
        <dbReference type="ARBA" id="ARBA00052873"/>
    </source>
</evidence>
<protein>
    <recommendedName>
        <fullName evidence="16">Bifunctional protein HldE</fullName>
    </recommendedName>
    <domain>
        <recommendedName>
            <fullName evidence="16">D-beta-D-heptose 7-phosphate kinase</fullName>
            <ecNumber evidence="16">2.7.1.167</ecNumber>
        </recommendedName>
        <alternativeName>
            <fullName evidence="16">D-beta-D-heptose 7-phosphotransferase</fullName>
        </alternativeName>
        <alternativeName>
            <fullName evidence="16">D-glycero-beta-D-manno-heptose-7-phosphate kinase</fullName>
        </alternativeName>
    </domain>
    <domain>
        <recommendedName>
            <fullName evidence="16">D-beta-D-heptose 1-phosphate adenylyltransferase</fullName>
            <ecNumber evidence="16">2.7.7.70</ecNumber>
        </recommendedName>
        <alternativeName>
            <fullName evidence="16">D-glycero-beta-D-manno-heptose 1-phosphate adenylyltransferase</fullName>
        </alternativeName>
    </domain>
</protein>
<evidence type="ECO:0000313" key="19">
    <source>
        <dbReference type="EMBL" id="RFA37427.1"/>
    </source>
</evidence>
<dbReference type="NCBIfam" id="TIGR02198">
    <property type="entry name" value="rfaE_dom_I"/>
    <property type="match status" value="1"/>
</dbReference>
<comment type="pathway">
    <text evidence="16">Nucleotide-sugar biosynthesis; ADP-L-glycero-beta-D-manno-heptose biosynthesis; ADP-L-glycero-beta-D-manno-heptose from D-glycero-beta-D-manno-heptose 7-phosphate: step 3/4.</text>
</comment>
<evidence type="ECO:0000256" key="10">
    <source>
        <dbReference type="ARBA" id="ARBA00023268"/>
    </source>
</evidence>
<keyword evidence="8 16" id="KW-0418">Kinase</keyword>
<comment type="pathway">
    <text evidence="16">Nucleotide-sugar biosynthesis; ADP-L-glycero-beta-D-manno-heptose biosynthesis; ADP-L-glycero-beta-D-manno-heptose from D-glycero-beta-D-manno-heptose 7-phosphate: step 1/4.</text>
</comment>
<dbReference type="InterPro" id="IPR014729">
    <property type="entry name" value="Rossmann-like_a/b/a_fold"/>
</dbReference>
<keyword evidence="7 16" id="KW-0547">Nucleotide-binding</keyword>
<keyword evidence="11 16" id="KW-0119">Carbohydrate metabolism</keyword>
<dbReference type="GO" id="GO:0033785">
    <property type="term" value="F:heptose 7-phosphate kinase activity"/>
    <property type="evidence" value="ECO:0007669"/>
    <property type="project" value="UniProtKB-UniRule"/>
</dbReference>
<dbReference type="OrthoDB" id="9802794at2"/>
<evidence type="ECO:0000256" key="6">
    <source>
        <dbReference type="ARBA" id="ARBA00022695"/>
    </source>
</evidence>
<dbReference type="EC" id="2.7.1.167" evidence="16"/>
<dbReference type="FunFam" id="3.40.50.620:FF:000028">
    <property type="entry name" value="Bifunctional protein HldE"/>
    <property type="match status" value="1"/>
</dbReference>
<dbReference type="PANTHER" id="PTHR46969">
    <property type="entry name" value="BIFUNCTIONAL PROTEIN HLDE"/>
    <property type="match status" value="1"/>
</dbReference>
<feature type="binding site" evidence="16">
    <location>
        <begin position="235"/>
        <end position="238"/>
    </location>
    <ligand>
        <name>ATP</name>
        <dbReference type="ChEBI" id="CHEBI:30616"/>
    </ligand>
</feature>
<name>A0A3E0WZV3_9GAMM</name>
<comment type="catalytic activity">
    <reaction evidence="13 16">
        <text>D-glycero-beta-D-manno-heptose 7-phosphate + ATP = D-glycero-beta-D-manno-heptose 1,7-bisphosphate + ADP + H(+)</text>
        <dbReference type="Rhea" id="RHEA:27473"/>
        <dbReference type="ChEBI" id="CHEBI:15378"/>
        <dbReference type="ChEBI" id="CHEBI:30616"/>
        <dbReference type="ChEBI" id="CHEBI:60204"/>
        <dbReference type="ChEBI" id="CHEBI:60208"/>
        <dbReference type="ChEBI" id="CHEBI:456216"/>
        <dbReference type="EC" id="2.7.1.167"/>
    </reaction>
</comment>
<dbReference type="GO" id="GO:0005829">
    <property type="term" value="C:cytosol"/>
    <property type="evidence" value="ECO:0007669"/>
    <property type="project" value="TreeGrafter"/>
</dbReference>
<dbReference type="PANTHER" id="PTHR46969:SF1">
    <property type="entry name" value="BIFUNCTIONAL PROTEIN HLDE"/>
    <property type="match status" value="1"/>
</dbReference>
<dbReference type="HAMAP" id="MF_01603">
    <property type="entry name" value="HldE"/>
    <property type="match status" value="1"/>
</dbReference>
<evidence type="ECO:0000259" key="17">
    <source>
        <dbReference type="Pfam" id="PF00294"/>
    </source>
</evidence>
<evidence type="ECO:0000256" key="11">
    <source>
        <dbReference type="ARBA" id="ARBA00023277"/>
    </source>
</evidence>
<evidence type="ECO:0000256" key="16">
    <source>
        <dbReference type="HAMAP-Rule" id="MF_01603"/>
    </source>
</evidence>
<proteinExistence type="inferred from homology"/>
<evidence type="ECO:0000256" key="12">
    <source>
        <dbReference type="ARBA" id="ARBA00047428"/>
    </source>
</evidence>
<evidence type="ECO:0000313" key="20">
    <source>
        <dbReference type="Proteomes" id="UP000256763"/>
    </source>
</evidence>
<dbReference type="InterPro" id="IPR023030">
    <property type="entry name" value="Bifunc_HldE"/>
</dbReference>
<dbReference type="NCBIfam" id="NF008454">
    <property type="entry name" value="PRK11316.1"/>
    <property type="match status" value="1"/>
</dbReference>
<dbReference type="SUPFAM" id="SSF52374">
    <property type="entry name" value="Nucleotidylyl transferase"/>
    <property type="match status" value="1"/>
</dbReference>
<keyword evidence="6 16" id="KW-0548">Nucleotidyltransferase</keyword>
<dbReference type="CDD" id="cd01172">
    <property type="entry name" value="RfaE_like"/>
    <property type="match status" value="1"/>
</dbReference>
<feature type="domain" description="Carbohydrate kinase PfkB" evidence="17">
    <location>
        <begin position="54"/>
        <end position="342"/>
    </location>
</feature>
<dbReference type="Gene3D" id="3.40.50.620">
    <property type="entry name" value="HUPs"/>
    <property type="match status" value="1"/>
</dbReference>
<reference evidence="20" key="1">
    <citation type="submission" date="2017-05" db="EMBL/GenBank/DDBJ databases">
        <authorList>
            <person name="Sharma S."/>
            <person name="Sidhu C."/>
            <person name="Pinnaka A.K."/>
        </authorList>
    </citation>
    <scope>NUCLEOTIDE SEQUENCE [LARGE SCALE GENOMIC DNA]</scope>
    <source>
        <strain evidence="20">AK93</strain>
    </source>
</reference>
<evidence type="ECO:0000256" key="3">
    <source>
        <dbReference type="ARBA" id="ARBA00004713"/>
    </source>
</evidence>
<comment type="function">
    <text evidence="1 16">Catalyzes the phosphorylation of D-glycero-D-manno-heptose 7-phosphate at the C-1 position to selectively form D-glycero-beta-D-manno-heptose-1,7-bisphosphate.</text>
</comment>
<dbReference type="SUPFAM" id="SSF53613">
    <property type="entry name" value="Ribokinase-like"/>
    <property type="match status" value="1"/>
</dbReference>
<dbReference type="PROSITE" id="PS00583">
    <property type="entry name" value="PFKB_KINASES_1"/>
    <property type="match status" value="1"/>
</dbReference>
<gene>
    <name evidence="16" type="primary">hldE</name>
    <name evidence="19" type="ORF">CAL65_09060</name>
</gene>
<evidence type="ECO:0000256" key="4">
    <source>
        <dbReference type="ARBA" id="ARBA00011738"/>
    </source>
</evidence>
<dbReference type="GO" id="GO:0016773">
    <property type="term" value="F:phosphotransferase activity, alcohol group as acceptor"/>
    <property type="evidence" value="ECO:0007669"/>
    <property type="project" value="InterPro"/>
</dbReference>
<dbReference type="InterPro" id="IPR011913">
    <property type="entry name" value="RfaE_dom_I"/>
</dbReference>
<feature type="active site" evidence="16">
    <location>
        <position position="304"/>
    </location>
</feature>
<dbReference type="NCBIfam" id="TIGR00125">
    <property type="entry name" value="cyt_tran_rel"/>
    <property type="match status" value="1"/>
</dbReference>
<accession>A0A3E0WZV3</accession>
<evidence type="ECO:0000256" key="8">
    <source>
        <dbReference type="ARBA" id="ARBA00022777"/>
    </source>
</evidence>
<dbReference type="GO" id="GO:0005524">
    <property type="term" value="F:ATP binding"/>
    <property type="evidence" value="ECO:0007669"/>
    <property type="project" value="UniProtKB-UniRule"/>
</dbReference>
<dbReference type="InterPro" id="IPR004821">
    <property type="entry name" value="Cyt_trans-like"/>
</dbReference>
<comment type="function">
    <text evidence="2 16">Catalyzes the ADP transfer from ATP to D-glycero-beta-D-manno-heptose 1-phosphate, yielding ADP-D-glycero-beta-D-manno-heptose.</text>
</comment>
<dbReference type="Gene3D" id="3.40.1190.20">
    <property type="match status" value="1"/>
</dbReference>
<dbReference type="InterPro" id="IPR011611">
    <property type="entry name" value="PfkB_dom"/>
</dbReference>
<dbReference type="UniPathway" id="UPA00356">
    <property type="reaction ID" value="UER00437"/>
</dbReference>
<dbReference type="GO" id="GO:0097171">
    <property type="term" value="P:ADP-L-glycero-beta-D-manno-heptose biosynthetic process"/>
    <property type="evidence" value="ECO:0007669"/>
    <property type="project" value="UniProtKB-UniPathway"/>
</dbReference>
<dbReference type="EMBL" id="NFZW01000007">
    <property type="protein sequence ID" value="RFA37427.1"/>
    <property type="molecule type" value="Genomic_DNA"/>
</dbReference>
<comment type="catalytic activity">
    <reaction evidence="12 16">
        <text>D-glycero-beta-D-manno-heptose 1-phosphate + ATP + H(+) = ADP-D-glycero-beta-D-manno-heptose + diphosphate</text>
        <dbReference type="Rhea" id="RHEA:27465"/>
        <dbReference type="ChEBI" id="CHEBI:15378"/>
        <dbReference type="ChEBI" id="CHEBI:30616"/>
        <dbReference type="ChEBI" id="CHEBI:33019"/>
        <dbReference type="ChEBI" id="CHEBI:59967"/>
        <dbReference type="ChEBI" id="CHEBI:61593"/>
        <dbReference type="EC" id="2.7.7.70"/>
    </reaction>
</comment>
<evidence type="ECO:0000256" key="9">
    <source>
        <dbReference type="ARBA" id="ARBA00022840"/>
    </source>
</evidence>
<comment type="caution">
    <text evidence="19">The sequence shown here is derived from an EMBL/GenBank/DDBJ whole genome shotgun (WGS) entry which is preliminary data.</text>
</comment>
<dbReference type="InterPro" id="IPR011914">
    <property type="entry name" value="RfaE_dom_II"/>
</dbReference>